<organism evidence="2 3">
    <name type="scientific">Hibiscus trionum</name>
    <name type="common">Flower of an hour</name>
    <dbReference type="NCBI Taxonomy" id="183268"/>
    <lineage>
        <taxon>Eukaryota</taxon>
        <taxon>Viridiplantae</taxon>
        <taxon>Streptophyta</taxon>
        <taxon>Embryophyta</taxon>
        <taxon>Tracheophyta</taxon>
        <taxon>Spermatophyta</taxon>
        <taxon>Magnoliopsida</taxon>
        <taxon>eudicotyledons</taxon>
        <taxon>Gunneridae</taxon>
        <taxon>Pentapetalae</taxon>
        <taxon>rosids</taxon>
        <taxon>malvids</taxon>
        <taxon>Malvales</taxon>
        <taxon>Malvaceae</taxon>
        <taxon>Malvoideae</taxon>
        <taxon>Hibiscus</taxon>
    </lineage>
</organism>
<dbReference type="InterPro" id="IPR001245">
    <property type="entry name" value="Ser-Thr/Tyr_kinase_cat_dom"/>
</dbReference>
<dbReference type="Gene3D" id="1.10.510.10">
    <property type="entry name" value="Transferase(Phosphotransferase) domain 1"/>
    <property type="match status" value="1"/>
</dbReference>
<dbReference type="InterPro" id="IPR000719">
    <property type="entry name" value="Prot_kinase_dom"/>
</dbReference>
<dbReference type="SUPFAM" id="SSF56112">
    <property type="entry name" value="Protein kinase-like (PK-like)"/>
    <property type="match status" value="1"/>
</dbReference>
<sequence length="67" mass="7194">MKTTLSTSKGLSYLHVSDSKVVHGNIKSSNILLEPGQEACISDYSLNPLLGNTTLPSHAAGYRALRH</sequence>
<dbReference type="InterPro" id="IPR046959">
    <property type="entry name" value="PRK1-6/SRF4-like"/>
</dbReference>
<evidence type="ECO:0000313" key="3">
    <source>
        <dbReference type="Proteomes" id="UP001165190"/>
    </source>
</evidence>
<feature type="domain" description="Protein kinase" evidence="1">
    <location>
        <begin position="1"/>
        <end position="67"/>
    </location>
</feature>
<dbReference type="InterPro" id="IPR011009">
    <property type="entry name" value="Kinase-like_dom_sf"/>
</dbReference>
<dbReference type="PANTHER" id="PTHR48007:SF4">
    <property type="entry name" value="LEUCINE-RICH REPEAT RECEPTOR-LIKE PROTEIN KINASE PXC1"/>
    <property type="match status" value="1"/>
</dbReference>
<dbReference type="AlphaFoldDB" id="A0A9W7MVB1"/>
<dbReference type="Pfam" id="PF07714">
    <property type="entry name" value="PK_Tyr_Ser-Thr"/>
    <property type="match status" value="1"/>
</dbReference>
<dbReference type="PROSITE" id="PS50011">
    <property type="entry name" value="PROTEIN_KINASE_DOM"/>
    <property type="match status" value="1"/>
</dbReference>
<dbReference type="GO" id="GO:0004672">
    <property type="term" value="F:protein kinase activity"/>
    <property type="evidence" value="ECO:0007669"/>
    <property type="project" value="InterPro"/>
</dbReference>
<accession>A0A9W7MVB1</accession>
<dbReference type="OrthoDB" id="1741172at2759"/>
<name>A0A9W7MVB1_HIBTR</name>
<dbReference type="GO" id="GO:0005524">
    <property type="term" value="F:ATP binding"/>
    <property type="evidence" value="ECO:0007669"/>
    <property type="project" value="InterPro"/>
</dbReference>
<evidence type="ECO:0000313" key="2">
    <source>
        <dbReference type="EMBL" id="GMJ10736.1"/>
    </source>
</evidence>
<gene>
    <name evidence="2" type="ORF">HRI_004742800</name>
</gene>
<comment type="caution">
    <text evidence="2">The sequence shown here is derived from an EMBL/GenBank/DDBJ whole genome shotgun (WGS) entry which is preliminary data.</text>
</comment>
<keyword evidence="3" id="KW-1185">Reference proteome</keyword>
<dbReference type="Proteomes" id="UP001165190">
    <property type="component" value="Unassembled WGS sequence"/>
</dbReference>
<reference evidence="2" key="1">
    <citation type="submission" date="2023-05" db="EMBL/GenBank/DDBJ databases">
        <title>Genome and transcriptome analyses reveal genes involved in the formation of fine ridges on petal epidermal cells in Hibiscus trionum.</title>
        <authorList>
            <person name="Koshimizu S."/>
            <person name="Masuda S."/>
            <person name="Ishii T."/>
            <person name="Shirasu K."/>
            <person name="Hoshino A."/>
            <person name="Arita M."/>
        </authorList>
    </citation>
    <scope>NUCLEOTIDE SEQUENCE</scope>
    <source>
        <strain evidence="2">Hamamatsu line</strain>
    </source>
</reference>
<proteinExistence type="predicted"/>
<dbReference type="PANTHER" id="PTHR48007">
    <property type="entry name" value="LEUCINE-RICH REPEAT RECEPTOR-LIKE PROTEIN KINASE PXC1"/>
    <property type="match status" value="1"/>
</dbReference>
<dbReference type="EMBL" id="BSYR01000057">
    <property type="protein sequence ID" value="GMJ10736.1"/>
    <property type="molecule type" value="Genomic_DNA"/>
</dbReference>
<evidence type="ECO:0000259" key="1">
    <source>
        <dbReference type="PROSITE" id="PS50011"/>
    </source>
</evidence>
<protein>
    <recommendedName>
        <fullName evidence="1">Protein kinase domain-containing protein</fullName>
    </recommendedName>
</protein>